<proteinExistence type="predicted"/>
<dbReference type="Proteomes" id="UP001153076">
    <property type="component" value="Unassembled WGS sequence"/>
</dbReference>
<keyword evidence="3" id="KW-1185">Reference proteome</keyword>
<dbReference type="AlphaFoldDB" id="A0A9Q1KEZ8"/>
<dbReference type="Pfam" id="PF12776">
    <property type="entry name" value="Myb_DNA-bind_3"/>
    <property type="match status" value="1"/>
</dbReference>
<dbReference type="InterPro" id="IPR024752">
    <property type="entry name" value="Myb/SANT-like_dom"/>
</dbReference>
<accession>A0A9Q1KEZ8</accession>
<name>A0A9Q1KEZ8_9CARY</name>
<evidence type="ECO:0000313" key="3">
    <source>
        <dbReference type="Proteomes" id="UP001153076"/>
    </source>
</evidence>
<organism evidence="2 3">
    <name type="scientific">Carnegiea gigantea</name>
    <dbReference type="NCBI Taxonomy" id="171969"/>
    <lineage>
        <taxon>Eukaryota</taxon>
        <taxon>Viridiplantae</taxon>
        <taxon>Streptophyta</taxon>
        <taxon>Embryophyta</taxon>
        <taxon>Tracheophyta</taxon>
        <taxon>Spermatophyta</taxon>
        <taxon>Magnoliopsida</taxon>
        <taxon>eudicotyledons</taxon>
        <taxon>Gunneridae</taxon>
        <taxon>Pentapetalae</taxon>
        <taxon>Caryophyllales</taxon>
        <taxon>Cactineae</taxon>
        <taxon>Cactaceae</taxon>
        <taxon>Cactoideae</taxon>
        <taxon>Echinocereeae</taxon>
        <taxon>Carnegiea</taxon>
    </lineage>
</organism>
<dbReference type="PANTHER" id="PTHR46929:SF23">
    <property type="entry name" value="L10-INTERACTING MYB DOMAIN-CONTAINING PROTEIN-LIKE"/>
    <property type="match status" value="1"/>
</dbReference>
<dbReference type="EMBL" id="JAKOGI010000129">
    <property type="protein sequence ID" value="KAJ8443006.1"/>
    <property type="molecule type" value="Genomic_DNA"/>
</dbReference>
<comment type="caution">
    <text evidence="2">The sequence shown here is derived from an EMBL/GenBank/DDBJ whole genome shotgun (WGS) entry which is preliminary data.</text>
</comment>
<evidence type="ECO:0000259" key="1">
    <source>
        <dbReference type="Pfam" id="PF12776"/>
    </source>
</evidence>
<dbReference type="PANTHER" id="PTHR46929">
    <property type="entry name" value="EXPRESSED PROTEIN"/>
    <property type="match status" value="1"/>
</dbReference>
<feature type="domain" description="Myb/SANT-like" evidence="1">
    <location>
        <begin position="63"/>
        <end position="131"/>
    </location>
</feature>
<protein>
    <recommendedName>
        <fullName evidence="1">Myb/SANT-like domain-containing protein</fullName>
    </recommendedName>
</protein>
<evidence type="ECO:0000313" key="2">
    <source>
        <dbReference type="EMBL" id="KAJ8443006.1"/>
    </source>
</evidence>
<dbReference type="OrthoDB" id="1265071at2759"/>
<gene>
    <name evidence="2" type="ORF">Cgig2_028229</name>
</gene>
<reference evidence="2" key="1">
    <citation type="submission" date="2022-04" db="EMBL/GenBank/DDBJ databases">
        <title>Carnegiea gigantea Genome sequencing and assembly v2.</title>
        <authorList>
            <person name="Copetti D."/>
            <person name="Sanderson M.J."/>
            <person name="Burquez A."/>
            <person name="Wojciechowski M.F."/>
        </authorList>
    </citation>
    <scope>NUCLEOTIDE SEQUENCE</scope>
    <source>
        <strain evidence="2">SGP5-SGP5p</strain>
        <tissue evidence="2">Aerial part</tissue>
    </source>
</reference>
<sequence>MDKIIEFLSGLNGLMDDQLEEEALVIAAASAVLGAMTIFLKYYERKIVETEIEMSQIPHQPRVNRDIDRETANAISKKFNVKCLPEHIDNHLKTVKNAWVVISKLRDKDSAFRWDDNLKMITASPTVYNTYTEANPTHEKYLNKKIDIYDKMAVVVGKDVA</sequence>